<sequence>MDEDLEFRDMVLKKMEENGSLLDIKAKLRALLYDVIENEHAAAIDQGDESDLTSSTFEKESTVLLDVKTLAYELMLEALGSLNLQYTRKILLAESGHRSLGLGPAQLAQQLKLDDSVDTPPGQPVLISLINKLRNESNALGSASNPNCDSKDSATEDTPSSAQPDLDDF</sequence>
<organism evidence="2 3">
    <name type="scientific">Anopheles stephensi</name>
    <name type="common">Indo-Pakistan malaria mosquito</name>
    <dbReference type="NCBI Taxonomy" id="30069"/>
    <lineage>
        <taxon>Eukaryota</taxon>
        <taxon>Metazoa</taxon>
        <taxon>Ecdysozoa</taxon>
        <taxon>Arthropoda</taxon>
        <taxon>Hexapoda</taxon>
        <taxon>Insecta</taxon>
        <taxon>Pterygota</taxon>
        <taxon>Neoptera</taxon>
        <taxon>Endopterygota</taxon>
        <taxon>Diptera</taxon>
        <taxon>Nematocera</taxon>
        <taxon>Culicoidea</taxon>
        <taxon>Culicidae</taxon>
        <taxon>Anophelinae</taxon>
        <taxon>Anopheles</taxon>
    </lineage>
</organism>
<dbReference type="Gene3D" id="1.20.960.40">
    <property type="match status" value="1"/>
</dbReference>
<accession>A0A182XVB7</accession>
<reference evidence="3" key="1">
    <citation type="journal article" date="2014" name="Genome Biol.">
        <title>Genome analysis of a major urban malaria vector mosquito, Anopheles stephensi.</title>
        <authorList>
            <person name="Jiang X."/>
            <person name="Peery A."/>
            <person name="Hall A.B."/>
            <person name="Sharma A."/>
            <person name="Chen X.G."/>
            <person name="Waterhouse R.M."/>
            <person name="Komissarov A."/>
            <person name="Riehle M.M."/>
            <person name="Shouche Y."/>
            <person name="Sharakhova M.V."/>
            <person name="Lawson D."/>
            <person name="Pakpour N."/>
            <person name="Arensburger P."/>
            <person name="Davidson V.L."/>
            <person name="Eiglmeier K."/>
            <person name="Emrich S."/>
            <person name="George P."/>
            <person name="Kennedy R.C."/>
            <person name="Mane S.P."/>
            <person name="Maslen G."/>
            <person name="Oringanje C."/>
            <person name="Qi Y."/>
            <person name="Settlage R."/>
            <person name="Tojo M."/>
            <person name="Tubio J.M."/>
            <person name="Unger M.F."/>
            <person name="Wang B."/>
            <person name="Vernick K.D."/>
            <person name="Ribeiro J.M."/>
            <person name="James A.A."/>
            <person name="Michel K."/>
            <person name="Riehle M.A."/>
            <person name="Luckhart S."/>
            <person name="Sharakhov I.V."/>
            <person name="Tu Z."/>
        </authorList>
    </citation>
    <scope>NUCLEOTIDE SEQUENCE [LARGE SCALE GENOMIC DNA]</scope>
    <source>
        <strain evidence="3">Indian</strain>
    </source>
</reference>
<dbReference type="VEuPathDB" id="VectorBase:ASTE003465"/>
<evidence type="ECO:0000256" key="1">
    <source>
        <dbReference type="SAM" id="MobiDB-lite"/>
    </source>
</evidence>
<reference evidence="2" key="2">
    <citation type="submission" date="2020-05" db="UniProtKB">
        <authorList>
            <consortium name="EnsemblMetazoa"/>
        </authorList>
    </citation>
    <scope>IDENTIFICATION</scope>
    <source>
        <strain evidence="2">Indian</strain>
    </source>
</reference>
<proteinExistence type="predicted"/>
<protein>
    <recommendedName>
        <fullName evidence="4">LisH domain-containing protein</fullName>
    </recommendedName>
</protein>
<dbReference type="Proteomes" id="UP000076408">
    <property type="component" value="Unassembled WGS sequence"/>
</dbReference>
<dbReference type="VEuPathDB" id="VectorBase:ASTEI20_035814"/>
<dbReference type="VEuPathDB" id="VectorBase:ASTEI00153"/>
<dbReference type="OMA" id="DDIDEMX"/>
<evidence type="ECO:0000313" key="2">
    <source>
        <dbReference type="EnsemblMetazoa" id="ASTEI00153-PA"/>
    </source>
</evidence>
<keyword evidence="3" id="KW-1185">Reference proteome</keyword>
<evidence type="ECO:0008006" key="4">
    <source>
        <dbReference type="Google" id="ProtNLM"/>
    </source>
</evidence>
<feature type="region of interest" description="Disordered" evidence="1">
    <location>
        <begin position="138"/>
        <end position="169"/>
    </location>
</feature>
<feature type="compositionally biased region" description="Polar residues" evidence="1">
    <location>
        <begin position="138"/>
        <end position="148"/>
    </location>
</feature>
<name>A0A182XVB7_ANOST</name>
<dbReference type="AlphaFoldDB" id="A0A182XVB7"/>
<dbReference type="EnsemblMetazoa" id="ASTEI00153-RA">
    <property type="protein sequence ID" value="ASTEI00153-PA"/>
    <property type="gene ID" value="ASTEI00153"/>
</dbReference>
<evidence type="ECO:0000313" key="3">
    <source>
        <dbReference type="Proteomes" id="UP000076408"/>
    </source>
</evidence>